<feature type="non-terminal residue" evidence="3">
    <location>
        <position position="1"/>
    </location>
</feature>
<keyword evidence="4" id="KW-1185">Reference proteome</keyword>
<dbReference type="InterPro" id="IPR013087">
    <property type="entry name" value="Znf_C2H2_type"/>
</dbReference>
<feature type="domain" description="C2H2-type" evidence="2">
    <location>
        <begin position="73"/>
        <end position="101"/>
    </location>
</feature>
<dbReference type="STRING" id="742152.A0A2H3JSW1"/>
<proteinExistence type="predicted"/>
<keyword evidence="1" id="KW-0479">Metal-binding</keyword>
<accession>A0A2H3JSW1</accession>
<evidence type="ECO:0000313" key="3">
    <source>
        <dbReference type="EMBL" id="PCH45051.1"/>
    </source>
</evidence>
<keyword evidence="1" id="KW-0862">Zinc</keyword>
<keyword evidence="1" id="KW-0863">Zinc-finger</keyword>
<dbReference type="GO" id="GO:0008270">
    <property type="term" value="F:zinc ion binding"/>
    <property type="evidence" value="ECO:0007669"/>
    <property type="project" value="UniProtKB-KW"/>
</dbReference>
<dbReference type="AlphaFoldDB" id="A0A2H3JSW1"/>
<evidence type="ECO:0000313" key="4">
    <source>
        <dbReference type="Proteomes" id="UP000218811"/>
    </source>
</evidence>
<sequence>CLWDGGSCGILLDDTSAAGVNRHLKEFHFCNQEKPWDNRSRGICHWEVNCGREMYYESFGKHVAAVHLRCTVRECEQCHREFARPDTLRRHVASTCSGQSEKTNRA</sequence>
<dbReference type="OrthoDB" id="2782214at2759"/>
<name>A0A2H3JSW1_WOLCO</name>
<evidence type="ECO:0000256" key="1">
    <source>
        <dbReference type="PROSITE-ProRule" id="PRU00042"/>
    </source>
</evidence>
<protein>
    <recommendedName>
        <fullName evidence="2">C2H2-type domain-containing protein</fullName>
    </recommendedName>
</protein>
<dbReference type="OMA" id="THARCIW"/>
<dbReference type="EMBL" id="KB468168">
    <property type="protein sequence ID" value="PCH45051.1"/>
    <property type="molecule type" value="Genomic_DNA"/>
</dbReference>
<reference evidence="3 4" key="1">
    <citation type="journal article" date="2012" name="Science">
        <title>The Paleozoic origin of enzymatic lignin decomposition reconstructed from 31 fungal genomes.</title>
        <authorList>
            <person name="Floudas D."/>
            <person name="Binder M."/>
            <person name="Riley R."/>
            <person name="Barry K."/>
            <person name="Blanchette R.A."/>
            <person name="Henrissat B."/>
            <person name="Martinez A.T."/>
            <person name="Otillar R."/>
            <person name="Spatafora J.W."/>
            <person name="Yadav J.S."/>
            <person name="Aerts A."/>
            <person name="Benoit I."/>
            <person name="Boyd A."/>
            <person name="Carlson A."/>
            <person name="Copeland A."/>
            <person name="Coutinho P.M."/>
            <person name="de Vries R.P."/>
            <person name="Ferreira P."/>
            <person name="Findley K."/>
            <person name="Foster B."/>
            <person name="Gaskell J."/>
            <person name="Glotzer D."/>
            <person name="Gorecki P."/>
            <person name="Heitman J."/>
            <person name="Hesse C."/>
            <person name="Hori C."/>
            <person name="Igarashi K."/>
            <person name="Jurgens J.A."/>
            <person name="Kallen N."/>
            <person name="Kersten P."/>
            <person name="Kohler A."/>
            <person name="Kuees U."/>
            <person name="Kumar T.K.A."/>
            <person name="Kuo A."/>
            <person name="LaButti K."/>
            <person name="Larrondo L.F."/>
            <person name="Lindquist E."/>
            <person name="Ling A."/>
            <person name="Lombard V."/>
            <person name="Lucas S."/>
            <person name="Lundell T."/>
            <person name="Martin R."/>
            <person name="McLaughlin D.J."/>
            <person name="Morgenstern I."/>
            <person name="Morin E."/>
            <person name="Murat C."/>
            <person name="Nagy L.G."/>
            <person name="Nolan M."/>
            <person name="Ohm R.A."/>
            <person name="Patyshakuliyeva A."/>
            <person name="Rokas A."/>
            <person name="Ruiz-Duenas F.J."/>
            <person name="Sabat G."/>
            <person name="Salamov A."/>
            <person name="Samejima M."/>
            <person name="Schmutz J."/>
            <person name="Slot J.C."/>
            <person name="St John F."/>
            <person name="Stenlid J."/>
            <person name="Sun H."/>
            <person name="Sun S."/>
            <person name="Syed K."/>
            <person name="Tsang A."/>
            <person name="Wiebenga A."/>
            <person name="Young D."/>
            <person name="Pisabarro A."/>
            <person name="Eastwood D.C."/>
            <person name="Martin F."/>
            <person name="Cullen D."/>
            <person name="Grigoriev I.V."/>
            <person name="Hibbett D.S."/>
        </authorList>
    </citation>
    <scope>NUCLEOTIDE SEQUENCE [LARGE SCALE GENOMIC DNA]</scope>
    <source>
        <strain evidence="3 4">MD-104</strain>
    </source>
</reference>
<gene>
    <name evidence="3" type="ORF">WOLCODRAFT_78117</name>
</gene>
<dbReference type="PROSITE" id="PS50157">
    <property type="entry name" value="ZINC_FINGER_C2H2_2"/>
    <property type="match status" value="1"/>
</dbReference>
<evidence type="ECO:0000259" key="2">
    <source>
        <dbReference type="PROSITE" id="PS50157"/>
    </source>
</evidence>
<dbReference type="Proteomes" id="UP000218811">
    <property type="component" value="Unassembled WGS sequence"/>
</dbReference>
<organism evidence="3 4">
    <name type="scientific">Wolfiporia cocos (strain MD-104)</name>
    <name type="common">Brown rot fungus</name>
    <dbReference type="NCBI Taxonomy" id="742152"/>
    <lineage>
        <taxon>Eukaryota</taxon>
        <taxon>Fungi</taxon>
        <taxon>Dikarya</taxon>
        <taxon>Basidiomycota</taxon>
        <taxon>Agaricomycotina</taxon>
        <taxon>Agaricomycetes</taxon>
        <taxon>Polyporales</taxon>
        <taxon>Phaeolaceae</taxon>
        <taxon>Wolfiporia</taxon>
    </lineage>
</organism>